<reference evidence="1" key="1">
    <citation type="submission" date="2014-11" db="EMBL/GenBank/DDBJ databases">
        <authorList>
            <person name="Amaro Gonzalez C."/>
        </authorList>
    </citation>
    <scope>NUCLEOTIDE SEQUENCE</scope>
</reference>
<proteinExistence type="predicted"/>
<protein>
    <submittedName>
        <fullName evidence="1">Uncharacterized protein</fullName>
    </submittedName>
</protein>
<organism evidence="1">
    <name type="scientific">Anguilla anguilla</name>
    <name type="common">European freshwater eel</name>
    <name type="synonym">Muraena anguilla</name>
    <dbReference type="NCBI Taxonomy" id="7936"/>
    <lineage>
        <taxon>Eukaryota</taxon>
        <taxon>Metazoa</taxon>
        <taxon>Chordata</taxon>
        <taxon>Craniata</taxon>
        <taxon>Vertebrata</taxon>
        <taxon>Euteleostomi</taxon>
        <taxon>Actinopterygii</taxon>
        <taxon>Neopterygii</taxon>
        <taxon>Teleostei</taxon>
        <taxon>Anguilliformes</taxon>
        <taxon>Anguillidae</taxon>
        <taxon>Anguilla</taxon>
    </lineage>
</organism>
<sequence length="48" mass="5907">MLLKMKHLTCIKHVFIYFFFIHFQIPNSIGKVLKNEGLLLFKIYLFRY</sequence>
<dbReference type="EMBL" id="GBXM01020089">
    <property type="protein sequence ID" value="JAH88488.1"/>
    <property type="molecule type" value="Transcribed_RNA"/>
</dbReference>
<evidence type="ECO:0000313" key="1">
    <source>
        <dbReference type="EMBL" id="JAH88488.1"/>
    </source>
</evidence>
<dbReference type="AlphaFoldDB" id="A0A0E9WG74"/>
<accession>A0A0E9WG74</accession>
<name>A0A0E9WG74_ANGAN</name>
<reference evidence="1" key="2">
    <citation type="journal article" date="2015" name="Fish Shellfish Immunol.">
        <title>Early steps in the European eel (Anguilla anguilla)-Vibrio vulnificus interaction in the gills: Role of the RtxA13 toxin.</title>
        <authorList>
            <person name="Callol A."/>
            <person name="Pajuelo D."/>
            <person name="Ebbesson L."/>
            <person name="Teles M."/>
            <person name="MacKenzie S."/>
            <person name="Amaro C."/>
        </authorList>
    </citation>
    <scope>NUCLEOTIDE SEQUENCE</scope>
</reference>